<dbReference type="Pfam" id="PF20167">
    <property type="entry name" value="Transposase_32"/>
    <property type="match status" value="1"/>
</dbReference>
<dbReference type="Gramene" id="PGSC0003DMT400088856">
    <property type="protein sequence ID" value="PGSC0003DMT400088856"/>
    <property type="gene ID" value="PGSC0003DMG400038427"/>
</dbReference>
<dbReference type="PaxDb" id="4113-PGSC0003DMT400088856"/>
<evidence type="ECO:0000256" key="1">
    <source>
        <dbReference type="SAM" id="MobiDB-lite"/>
    </source>
</evidence>
<dbReference type="InParanoid" id="M1DGV9"/>
<evidence type="ECO:0000313" key="4">
    <source>
        <dbReference type="Proteomes" id="UP000011115"/>
    </source>
</evidence>
<reference evidence="3" key="2">
    <citation type="submission" date="2015-06" db="UniProtKB">
        <authorList>
            <consortium name="EnsemblPlants"/>
        </authorList>
    </citation>
    <scope>IDENTIFICATION</scope>
    <source>
        <strain evidence="3">DM1-3 516 R44</strain>
    </source>
</reference>
<dbReference type="HOGENOM" id="CLU_028647_0_1_1"/>
<accession>M1DGV9</accession>
<protein>
    <recommendedName>
        <fullName evidence="2">Putative plant transposon protein domain-containing protein</fullName>
    </recommendedName>
</protein>
<organism evidence="3 4">
    <name type="scientific">Solanum tuberosum</name>
    <name type="common">Potato</name>
    <dbReference type="NCBI Taxonomy" id="4113"/>
    <lineage>
        <taxon>Eukaryota</taxon>
        <taxon>Viridiplantae</taxon>
        <taxon>Streptophyta</taxon>
        <taxon>Embryophyta</taxon>
        <taxon>Tracheophyta</taxon>
        <taxon>Spermatophyta</taxon>
        <taxon>Magnoliopsida</taxon>
        <taxon>eudicotyledons</taxon>
        <taxon>Gunneridae</taxon>
        <taxon>Pentapetalae</taxon>
        <taxon>asterids</taxon>
        <taxon>lamiids</taxon>
        <taxon>Solanales</taxon>
        <taxon>Solanaceae</taxon>
        <taxon>Solanoideae</taxon>
        <taxon>Solaneae</taxon>
        <taxon>Solanum</taxon>
    </lineage>
</organism>
<feature type="compositionally biased region" description="Low complexity" evidence="1">
    <location>
        <begin position="172"/>
        <end position="195"/>
    </location>
</feature>
<feature type="region of interest" description="Disordered" evidence="1">
    <location>
        <begin position="161"/>
        <end position="198"/>
    </location>
</feature>
<sequence>MRDTEQRETLLRWIAGHIVDEVVSSEWVCDMTLSIKKVTLNFAAKFWWSIIRAKLSPTMVDSIMTWDRVVMLAYLMAGHEIDFSQSLIAEIHERAFQEETTLPFTCLKIFLCRKATVPVWGCDRLIEMTKMVDVGIIRDDAKPAAPWRDIHFNLPHMNEDLASTQPEEGNISAPPMHPDMAAPPSSSSGPAESIPRAPTPTSYALMLLTRVQKLETQMATLLQHIHPWMKKAVEKSEKRVEQVVVVKIQDDGGDVVLNELFSKDEPALIRHRVAGKCTGASERTTDTEEEQRARKENMHQFEVVQKQLRLNEEMRKLIERELAARASGSRGTTDDATSVIV</sequence>
<dbReference type="InterPro" id="IPR046796">
    <property type="entry name" value="Transposase_32_dom"/>
</dbReference>
<feature type="domain" description="Putative plant transposon protein" evidence="2">
    <location>
        <begin position="6"/>
        <end position="118"/>
    </location>
</feature>
<evidence type="ECO:0000313" key="3">
    <source>
        <dbReference type="EnsemblPlants" id="PGSC0003DMT400088856"/>
    </source>
</evidence>
<dbReference type="Proteomes" id="UP000011115">
    <property type="component" value="Unassembled WGS sequence"/>
</dbReference>
<proteinExistence type="predicted"/>
<name>M1DGV9_SOLTU</name>
<evidence type="ECO:0000259" key="2">
    <source>
        <dbReference type="Pfam" id="PF20167"/>
    </source>
</evidence>
<dbReference type="AlphaFoldDB" id="M1DGV9"/>
<dbReference type="EnsemblPlants" id="PGSC0003DMT400088856">
    <property type="protein sequence ID" value="PGSC0003DMT400088856"/>
    <property type="gene ID" value="PGSC0003DMG400038427"/>
</dbReference>
<keyword evidence="4" id="KW-1185">Reference proteome</keyword>
<reference evidence="4" key="1">
    <citation type="journal article" date="2011" name="Nature">
        <title>Genome sequence and analysis of the tuber crop potato.</title>
        <authorList>
            <consortium name="The Potato Genome Sequencing Consortium"/>
        </authorList>
    </citation>
    <scope>NUCLEOTIDE SEQUENCE [LARGE SCALE GENOMIC DNA]</scope>
    <source>
        <strain evidence="4">cv. DM1-3 516 R44</strain>
    </source>
</reference>